<dbReference type="EMBL" id="QNBE01000057">
    <property type="protein sequence ID" value="RKX69966.1"/>
    <property type="molecule type" value="Genomic_DNA"/>
</dbReference>
<protein>
    <submittedName>
        <fullName evidence="4">Uncharacterized protein</fullName>
    </submittedName>
</protein>
<dbReference type="AlphaFoldDB" id="A0A660SIN1"/>
<dbReference type="SUPFAM" id="SSF55785">
    <property type="entry name" value="PYP-like sensor domain (PAS domain)"/>
    <property type="match status" value="1"/>
</dbReference>
<dbReference type="InterPro" id="IPR000014">
    <property type="entry name" value="PAS"/>
</dbReference>
<comment type="caution">
    <text evidence="4">The sequence shown here is derived from an EMBL/GenBank/DDBJ whole genome shotgun (WGS) entry which is preliminary data.</text>
</comment>
<gene>
    <name evidence="4" type="ORF">DRP53_06490</name>
</gene>
<feature type="domain" description="Response regulatory" evidence="2">
    <location>
        <begin position="3"/>
        <end position="115"/>
    </location>
</feature>
<organism evidence="4 5">
    <name type="scientific">candidate division WOR-3 bacterium</name>
    <dbReference type="NCBI Taxonomy" id="2052148"/>
    <lineage>
        <taxon>Bacteria</taxon>
        <taxon>Bacteria division WOR-3</taxon>
    </lineage>
</organism>
<feature type="modified residue" description="4-aspartylphosphate" evidence="1">
    <location>
        <position position="52"/>
    </location>
</feature>
<reference evidence="4 5" key="1">
    <citation type="submission" date="2018-06" db="EMBL/GenBank/DDBJ databases">
        <title>Extensive metabolic versatility and redundancy in microbially diverse, dynamic hydrothermal sediments.</title>
        <authorList>
            <person name="Dombrowski N."/>
            <person name="Teske A."/>
            <person name="Baker B.J."/>
        </authorList>
    </citation>
    <scope>NUCLEOTIDE SEQUENCE [LARGE SCALE GENOMIC DNA]</scope>
    <source>
        <strain evidence="4">B36_G15</strain>
    </source>
</reference>
<dbReference type="Pfam" id="PF08448">
    <property type="entry name" value="PAS_4"/>
    <property type="match status" value="1"/>
</dbReference>
<dbReference type="InterPro" id="IPR013656">
    <property type="entry name" value="PAS_4"/>
</dbReference>
<dbReference type="Gene3D" id="3.30.450.20">
    <property type="entry name" value="PAS domain"/>
    <property type="match status" value="1"/>
</dbReference>
<dbReference type="SUPFAM" id="SSF52172">
    <property type="entry name" value="CheY-like"/>
    <property type="match status" value="1"/>
</dbReference>
<evidence type="ECO:0000313" key="4">
    <source>
        <dbReference type="EMBL" id="RKX69966.1"/>
    </source>
</evidence>
<dbReference type="InterPro" id="IPR035965">
    <property type="entry name" value="PAS-like_dom_sf"/>
</dbReference>
<dbReference type="SMART" id="SM00091">
    <property type="entry name" value="PAS"/>
    <property type="match status" value="1"/>
</dbReference>
<dbReference type="GO" id="GO:0000160">
    <property type="term" value="P:phosphorelay signal transduction system"/>
    <property type="evidence" value="ECO:0007669"/>
    <property type="project" value="InterPro"/>
</dbReference>
<dbReference type="Proteomes" id="UP000268469">
    <property type="component" value="Unassembled WGS sequence"/>
</dbReference>
<name>A0A660SIN1_UNCW3</name>
<feature type="domain" description="PAS" evidence="3">
    <location>
        <begin position="134"/>
        <end position="204"/>
    </location>
</feature>
<sequence length="242" mass="27049">MRAKILIFSRNPDTPNIKDALDPEGHEVYLASDSDTALSIIAEKKPDLILLDARGFEYEEFLRAGRAKHPEAEFILITSLDLQTKIVRDLKIDVAGFLIPPFAPDRTRMVTNRALRQTELARENRRLQAAVAAAKEEWEATVDAIEDPIFIIDFDYSIKRANLAFFRVLGKGVAEVIGKKCFEVLSDFDEATARSLCDEIKKTGGSVSRELEMKGLGGRYQVTGYPLVYSGGGGFAIYMRKK</sequence>
<dbReference type="CDD" id="cd00130">
    <property type="entry name" value="PAS"/>
    <property type="match status" value="1"/>
</dbReference>
<proteinExistence type="predicted"/>
<dbReference type="PROSITE" id="PS50110">
    <property type="entry name" value="RESPONSE_REGULATORY"/>
    <property type="match status" value="1"/>
</dbReference>
<evidence type="ECO:0000259" key="3">
    <source>
        <dbReference type="PROSITE" id="PS50112"/>
    </source>
</evidence>
<dbReference type="InterPro" id="IPR001789">
    <property type="entry name" value="Sig_transdc_resp-reg_receiver"/>
</dbReference>
<accession>A0A660SIN1</accession>
<dbReference type="PROSITE" id="PS50112">
    <property type="entry name" value="PAS"/>
    <property type="match status" value="1"/>
</dbReference>
<dbReference type="InterPro" id="IPR011006">
    <property type="entry name" value="CheY-like_superfamily"/>
</dbReference>
<evidence type="ECO:0000256" key="1">
    <source>
        <dbReference type="PROSITE-ProRule" id="PRU00169"/>
    </source>
</evidence>
<evidence type="ECO:0000259" key="2">
    <source>
        <dbReference type="PROSITE" id="PS50110"/>
    </source>
</evidence>
<keyword evidence="1" id="KW-0597">Phosphoprotein</keyword>
<dbReference type="Gene3D" id="3.40.50.2300">
    <property type="match status" value="1"/>
</dbReference>
<evidence type="ECO:0000313" key="5">
    <source>
        <dbReference type="Proteomes" id="UP000268469"/>
    </source>
</evidence>